<feature type="non-terminal residue" evidence="1">
    <location>
        <position position="94"/>
    </location>
</feature>
<name>A0A1V6P6T3_9EURO</name>
<comment type="caution">
    <text evidence="1">The sequence shown here is derived from an EMBL/GenBank/DDBJ whole genome shotgun (WGS) entry which is preliminary data.</text>
</comment>
<proteinExistence type="predicted"/>
<accession>A0A1V6P6T3</accession>
<dbReference type="AlphaFoldDB" id="A0A1V6P6T3"/>
<dbReference type="EMBL" id="MDYN01000232">
    <property type="protein sequence ID" value="OQD72685.1"/>
    <property type="molecule type" value="Genomic_DNA"/>
</dbReference>
<reference evidence="2" key="1">
    <citation type="journal article" date="2017" name="Nat. Microbiol.">
        <title>Global analysis of biosynthetic gene clusters reveals vast potential of secondary metabolite production in Penicillium species.</title>
        <authorList>
            <person name="Nielsen J.C."/>
            <person name="Grijseels S."/>
            <person name="Prigent S."/>
            <person name="Ji B."/>
            <person name="Dainat J."/>
            <person name="Nielsen K.F."/>
            <person name="Frisvad J.C."/>
            <person name="Workman M."/>
            <person name="Nielsen J."/>
        </authorList>
    </citation>
    <scope>NUCLEOTIDE SEQUENCE [LARGE SCALE GENOMIC DNA]</scope>
    <source>
        <strain evidence="2">IBT 31811</strain>
    </source>
</reference>
<organism evidence="1 2">
    <name type="scientific">Penicillium antarcticum</name>
    <dbReference type="NCBI Taxonomy" id="416450"/>
    <lineage>
        <taxon>Eukaryota</taxon>
        <taxon>Fungi</taxon>
        <taxon>Dikarya</taxon>
        <taxon>Ascomycota</taxon>
        <taxon>Pezizomycotina</taxon>
        <taxon>Eurotiomycetes</taxon>
        <taxon>Eurotiomycetidae</taxon>
        <taxon>Eurotiales</taxon>
        <taxon>Aspergillaceae</taxon>
        <taxon>Penicillium</taxon>
    </lineage>
</organism>
<evidence type="ECO:0000313" key="1">
    <source>
        <dbReference type="EMBL" id="OQD72685.1"/>
    </source>
</evidence>
<sequence length="94" mass="10516">MPEMADNSAETLFSVLIPVGKVFVPLLVPKPFSPSYVLQNLSADPRDVFHRILSNSDDNNIVLATSHVITSLLNAVTNEDFKYWCLHIPAYEVE</sequence>
<evidence type="ECO:0000313" key="2">
    <source>
        <dbReference type="Proteomes" id="UP000191672"/>
    </source>
</evidence>
<protein>
    <submittedName>
        <fullName evidence="1">Uncharacterized protein</fullName>
    </submittedName>
</protein>
<gene>
    <name evidence="1" type="ORF">PENANT_c232G05542</name>
</gene>
<keyword evidence="2" id="KW-1185">Reference proteome</keyword>
<dbReference type="Proteomes" id="UP000191672">
    <property type="component" value="Unassembled WGS sequence"/>
</dbReference>